<organism evidence="1 2">
    <name type="scientific">Pyrodictium abyssi</name>
    <dbReference type="NCBI Taxonomy" id="54256"/>
    <lineage>
        <taxon>Archaea</taxon>
        <taxon>Thermoproteota</taxon>
        <taxon>Thermoprotei</taxon>
        <taxon>Desulfurococcales</taxon>
        <taxon>Pyrodictiaceae</taxon>
        <taxon>Pyrodictium</taxon>
    </lineage>
</organism>
<reference evidence="1 2" key="1">
    <citation type="submission" date="2023-09" db="EMBL/GenBank/DDBJ databases">
        <title>Pyrofollis japonicus gen. nov. sp. nov., a novel member of the family Pyrodictiaceae isolated from the Iheya North hydrothermal field.</title>
        <authorList>
            <person name="Miyazaki U."/>
            <person name="Sanari M."/>
            <person name="Tame A."/>
            <person name="Kitajima M."/>
            <person name="Okamoto A."/>
            <person name="Sawayama S."/>
            <person name="Miyazaki J."/>
            <person name="Takai K."/>
            <person name="Nakagawa S."/>
        </authorList>
    </citation>
    <scope>NUCLEOTIDE SEQUENCE [LARGE SCALE GENOMIC DNA]</scope>
    <source>
        <strain evidence="1 2">AV2</strain>
    </source>
</reference>
<protein>
    <submittedName>
        <fullName evidence="1">Uncharacterized protein</fullName>
    </submittedName>
</protein>
<accession>A0ABN6ZUE4</accession>
<name>A0ABN6ZUE4_9CREN</name>
<dbReference type="Proteomes" id="UP001341135">
    <property type="component" value="Chromosome"/>
</dbReference>
<gene>
    <name evidence="1" type="ORF">PABY_21520</name>
</gene>
<sequence length="310" mass="34971">MTSLRSIAASLGVPYVTAYRSLWRLLGIGPRHMRRMDNPDVGIIHGGAVETVIKAVLALARNRLAYYTLPPVPLWPWILVPVKSIDVLEKLLENMRGLGARPSSVVLDVGIMDWFNGKTAEYSDRFWDTLWSSVDRARLLARRHGFSWRVVMPDVPATVEGNVEHTMRLQERLLAEHPELPWIPVAQASRDTGHSKHLAWLAETGIVEKYGVVALGSLKLLAGRQKRAWIHAVEEARRLLEDHGLDRLHLHLFGAPLDAAVSSRLPPGSWDSKTWTFPRVPYLWSAKDGGMRVVYFATFLERMVELLTQG</sequence>
<evidence type="ECO:0000313" key="1">
    <source>
        <dbReference type="EMBL" id="BES82585.1"/>
    </source>
</evidence>
<dbReference type="EMBL" id="AP028907">
    <property type="protein sequence ID" value="BES82585.1"/>
    <property type="molecule type" value="Genomic_DNA"/>
</dbReference>
<proteinExistence type="predicted"/>
<dbReference type="GeneID" id="89290158"/>
<dbReference type="RefSeq" id="WP_338250044.1">
    <property type="nucleotide sequence ID" value="NZ_AP028907.1"/>
</dbReference>
<evidence type="ECO:0000313" key="2">
    <source>
        <dbReference type="Proteomes" id="UP001341135"/>
    </source>
</evidence>
<keyword evidence="2" id="KW-1185">Reference proteome</keyword>